<accession>G4T7M0</accession>
<comment type="caution">
    <text evidence="3">The sequence shown here is derived from an EMBL/GenBank/DDBJ whole genome shotgun (WGS) entry which is preliminary data.</text>
</comment>
<dbReference type="HOGENOM" id="CLU_983907_0_0_1"/>
<name>G4T7M0_SERID</name>
<dbReference type="Proteomes" id="UP000007148">
    <property type="component" value="Unassembled WGS sequence"/>
</dbReference>
<reference evidence="3 4" key="1">
    <citation type="journal article" date="2011" name="PLoS Pathog.">
        <title>Endophytic Life Strategies Decoded by Genome and Transcriptome Analyses of the Mutualistic Root Symbiont Piriformospora indica.</title>
        <authorList>
            <person name="Zuccaro A."/>
            <person name="Lahrmann U."/>
            <person name="Guldener U."/>
            <person name="Langen G."/>
            <person name="Pfiffi S."/>
            <person name="Biedenkopf D."/>
            <person name="Wong P."/>
            <person name="Samans B."/>
            <person name="Grimm C."/>
            <person name="Basiewicz M."/>
            <person name="Murat C."/>
            <person name="Martin F."/>
            <person name="Kogel K.H."/>
        </authorList>
    </citation>
    <scope>NUCLEOTIDE SEQUENCE [LARGE SCALE GENOMIC DNA]</scope>
    <source>
        <strain evidence="3 4">DSM 11827</strain>
    </source>
</reference>
<keyword evidence="4" id="KW-1185">Reference proteome</keyword>
<evidence type="ECO:0000259" key="2">
    <source>
        <dbReference type="Pfam" id="PF20415"/>
    </source>
</evidence>
<dbReference type="OrthoDB" id="3147818at2759"/>
<dbReference type="InterPro" id="IPR046522">
    <property type="entry name" value="DUF6699"/>
</dbReference>
<sequence length="283" mass="30087">MCAMSSSFPRPAARRPPSLPATATTTATTTTTMTTNNNDTMSEEEQQRLLRAPRMRTVALPDVPPPYFIRGSLASASAFPQPGSGSSSSSASPTPTGLGPINFVLPLAGALVRLTADEASRPATSPATQYLRIVSPLLHPNLRPIYILPSSHPHNGGIVTVYDVLSSIHAYLHSPVESRDLAKFPAAVRTEALLHAQERCLVRGVSKDVVRVIDLLDGATVFGGLVQQEDVARRYVAPGERGIDGWQSVTWILNMVEGPRAAAASGASHGQAPLGLGPYQRLR</sequence>
<evidence type="ECO:0000256" key="1">
    <source>
        <dbReference type="SAM" id="MobiDB-lite"/>
    </source>
</evidence>
<gene>
    <name evidence="3" type="ORF">PIIN_01159</name>
</gene>
<protein>
    <recommendedName>
        <fullName evidence="2">DUF6699 domain-containing protein</fullName>
    </recommendedName>
</protein>
<dbReference type="AlphaFoldDB" id="G4T7M0"/>
<evidence type="ECO:0000313" key="4">
    <source>
        <dbReference type="Proteomes" id="UP000007148"/>
    </source>
</evidence>
<feature type="domain" description="DUF6699" evidence="2">
    <location>
        <begin position="119"/>
        <end position="230"/>
    </location>
</feature>
<feature type="region of interest" description="Disordered" evidence="1">
    <location>
        <begin position="1"/>
        <end position="49"/>
    </location>
</feature>
<feature type="compositionally biased region" description="Low complexity" evidence="1">
    <location>
        <begin position="21"/>
        <end position="40"/>
    </location>
</feature>
<dbReference type="Pfam" id="PF20415">
    <property type="entry name" value="DUF6699"/>
    <property type="match status" value="1"/>
</dbReference>
<organism evidence="3 4">
    <name type="scientific">Serendipita indica (strain DSM 11827)</name>
    <name type="common">Root endophyte fungus</name>
    <name type="synonym">Piriformospora indica</name>
    <dbReference type="NCBI Taxonomy" id="1109443"/>
    <lineage>
        <taxon>Eukaryota</taxon>
        <taxon>Fungi</taxon>
        <taxon>Dikarya</taxon>
        <taxon>Basidiomycota</taxon>
        <taxon>Agaricomycotina</taxon>
        <taxon>Agaricomycetes</taxon>
        <taxon>Sebacinales</taxon>
        <taxon>Serendipitaceae</taxon>
        <taxon>Serendipita</taxon>
    </lineage>
</organism>
<proteinExistence type="predicted"/>
<dbReference type="InParanoid" id="G4T7M0"/>
<dbReference type="EMBL" id="CAFZ01000012">
    <property type="protein sequence ID" value="CCA67328.1"/>
    <property type="molecule type" value="Genomic_DNA"/>
</dbReference>
<feature type="compositionally biased region" description="Low complexity" evidence="1">
    <location>
        <begin position="1"/>
        <end position="11"/>
    </location>
</feature>
<evidence type="ECO:0000313" key="3">
    <source>
        <dbReference type="EMBL" id="CCA67328.1"/>
    </source>
</evidence>